<dbReference type="SUPFAM" id="SSF53474">
    <property type="entry name" value="alpha/beta-Hydrolases"/>
    <property type="match status" value="1"/>
</dbReference>
<dbReference type="GO" id="GO:0003824">
    <property type="term" value="F:catalytic activity"/>
    <property type="evidence" value="ECO:0007669"/>
    <property type="project" value="UniProtKB-ARBA"/>
</dbReference>
<dbReference type="InterPro" id="IPR029058">
    <property type="entry name" value="AB_hydrolase_fold"/>
</dbReference>
<evidence type="ECO:0000259" key="2">
    <source>
        <dbReference type="Pfam" id="PF12697"/>
    </source>
</evidence>
<feature type="signal peptide" evidence="1">
    <location>
        <begin position="1"/>
        <end position="30"/>
    </location>
</feature>
<proteinExistence type="predicted"/>
<feature type="chain" id="PRO_5020805503" evidence="1">
    <location>
        <begin position="31"/>
        <end position="273"/>
    </location>
</feature>
<comment type="caution">
    <text evidence="3">The sequence shown here is derived from an EMBL/GenBank/DDBJ whole genome shotgun (WGS) entry which is preliminary data.</text>
</comment>
<evidence type="ECO:0000256" key="1">
    <source>
        <dbReference type="SAM" id="SignalP"/>
    </source>
</evidence>
<gene>
    <name evidence="3" type="ORF">EV653_2344</name>
</gene>
<dbReference type="InterPro" id="IPR000073">
    <property type="entry name" value="AB_hydrolase_1"/>
</dbReference>
<keyword evidence="4" id="KW-1185">Reference proteome</keyword>
<protein>
    <submittedName>
        <fullName evidence="3">Pimeloyl-ACP methyl ester carboxylesterase</fullName>
    </submittedName>
</protein>
<sequence>MKNLMPKARNLILAALGTAVLLGGATTAQAAQSSSTQSSSTSSAQTKPTIVLLHGAFADGSTWSEVTGRLQHDGYTVVAPAVPLRGIAADTSYLSGVLATIPGPKVLVGHSYGGALVSELADTADVKSLVYVAAFIPQAGETLGALNSQFPGSELGPQLVPINYPGGVDLAIKPENSRAVFAADLPVRQADVFVSAERPIAASAFDEPVAETAPTTVPKYAVIPTGDHAIAPAAERFMAKRANATITEIAGASHLVALSQPAAVTSVIERAAR</sequence>
<dbReference type="PANTHER" id="PTHR37017:SF11">
    <property type="entry name" value="ESTERASE_LIPASE_THIOESTERASE DOMAIN-CONTAINING PROTEIN"/>
    <property type="match status" value="1"/>
</dbReference>
<dbReference type="Proteomes" id="UP000295146">
    <property type="component" value="Unassembled WGS sequence"/>
</dbReference>
<evidence type="ECO:0000313" key="4">
    <source>
        <dbReference type="Proteomes" id="UP000295146"/>
    </source>
</evidence>
<feature type="domain" description="AB hydrolase-1" evidence="2">
    <location>
        <begin position="50"/>
        <end position="264"/>
    </location>
</feature>
<keyword evidence="1" id="KW-0732">Signal</keyword>
<dbReference type="InterPro" id="IPR052897">
    <property type="entry name" value="Sec-Metab_Biosynth_Hydrolase"/>
</dbReference>
<dbReference type="PANTHER" id="PTHR37017">
    <property type="entry name" value="AB HYDROLASE-1 DOMAIN-CONTAINING PROTEIN-RELATED"/>
    <property type="match status" value="1"/>
</dbReference>
<organism evidence="3 4">
    <name type="scientific">Kribbella pratensis</name>
    <dbReference type="NCBI Taxonomy" id="2512112"/>
    <lineage>
        <taxon>Bacteria</taxon>
        <taxon>Bacillati</taxon>
        <taxon>Actinomycetota</taxon>
        <taxon>Actinomycetes</taxon>
        <taxon>Propionibacteriales</taxon>
        <taxon>Kribbellaceae</taxon>
        <taxon>Kribbella</taxon>
    </lineage>
</organism>
<dbReference type="Pfam" id="PF12697">
    <property type="entry name" value="Abhydrolase_6"/>
    <property type="match status" value="1"/>
</dbReference>
<evidence type="ECO:0000313" key="3">
    <source>
        <dbReference type="EMBL" id="TDW77179.1"/>
    </source>
</evidence>
<dbReference type="EMBL" id="SODP01000001">
    <property type="protein sequence ID" value="TDW77179.1"/>
    <property type="molecule type" value="Genomic_DNA"/>
</dbReference>
<dbReference type="Gene3D" id="3.40.50.1820">
    <property type="entry name" value="alpha/beta hydrolase"/>
    <property type="match status" value="1"/>
</dbReference>
<dbReference type="RefSeq" id="WP_202871550.1">
    <property type="nucleotide sequence ID" value="NZ_SODP01000001.1"/>
</dbReference>
<reference evidence="3 4" key="1">
    <citation type="submission" date="2019-03" db="EMBL/GenBank/DDBJ databases">
        <title>Genomic Encyclopedia of Type Strains, Phase III (KMG-III): the genomes of soil and plant-associated and newly described type strains.</title>
        <authorList>
            <person name="Whitman W."/>
        </authorList>
    </citation>
    <scope>NUCLEOTIDE SEQUENCE [LARGE SCALE GENOMIC DNA]</scope>
    <source>
        <strain evidence="3 4">VKM Ac-2573</strain>
    </source>
</reference>
<accession>A0A4R8CM83</accession>
<dbReference type="AlphaFoldDB" id="A0A4R8CM83"/>
<name>A0A4R8CM83_9ACTN</name>